<name>A0A398DQ59_9BACT</name>
<dbReference type="SUPFAM" id="SSF55874">
    <property type="entry name" value="ATPase domain of HSP90 chaperone/DNA topoisomerase II/histidine kinase"/>
    <property type="match status" value="1"/>
</dbReference>
<dbReference type="InterPro" id="IPR000014">
    <property type="entry name" value="PAS"/>
</dbReference>
<feature type="domain" description="PAS" evidence="12">
    <location>
        <begin position="500"/>
        <end position="550"/>
    </location>
</feature>
<evidence type="ECO:0000256" key="9">
    <source>
        <dbReference type="PROSITE-ProRule" id="PRU00169"/>
    </source>
</evidence>
<feature type="domain" description="Response regulatory" evidence="11">
    <location>
        <begin position="880"/>
        <end position="998"/>
    </location>
</feature>
<dbReference type="Gene3D" id="3.30.565.10">
    <property type="entry name" value="Histidine kinase-like ATPase, C-terminal domain"/>
    <property type="match status" value="1"/>
</dbReference>
<feature type="domain" description="PAS" evidence="12">
    <location>
        <begin position="16"/>
        <end position="57"/>
    </location>
</feature>
<evidence type="ECO:0000256" key="2">
    <source>
        <dbReference type="ARBA" id="ARBA00012438"/>
    </source>
</evidence>
<dbReference type="InterPro" id="IPR005467">
    <property type="entry name" value="His_kinase_dom"/>
</dbReference>
<dbReference type="InterPro" id="IPR000700">
    <property type="entry name" value="PAS-assoc_C"/>
</dbReference>
<dbReference type="InterPro" id="IPR004358">
    <property type="entry name" value="Sig_transdc_His_kin-like_C"/>
</dbReference>
<evidence type="ECO:0000256" key="4">
    <source>
        <dbReference type="ARBA" id="ARBA00022679"/>
    </source>
</evidence>
<dbReference type="AlphaFoldDB" id="A0A398DQ59"/>
<dbReference type="PANTHER" id="PTHR43065">
    <property type="entry name" value="SENSOR HISTIDINE KINASE"/>
    <property type="match status" value="1"/>
</dbReference>
<dbReference type="SMART" id="SM00387">
    <property type="entry name" value="HATPase_c"/>
    <property type="match status" value="1"/>
</dbReference>
<evidence type="ECO:0000259" key="13">
    <source>
        <dbReference type="PROSITE" id="PS50113"/>
    </source>
</evidence>
<proteinExistence type="predicted"/>
<dbReference type="InterPro" id="IPR003661">
    <property type="entry name" value="HisK_dim/P_dom"/>
</dbReference>
<dbReference type="EC" id="2.7.13.3" evidence="2"/>
<feature type="domain" description="PAC" evidence="13">
    <location>
        <begin position="573"/>
        <end position="625"/>
    </location>
</feature>
<evidence type="ECO:0000313" key="14">
    <source>
        <dbReference type="EMBL" id="RIE16119.1"/>
    </source>
</evidence>
<sequence length="1002" mass="109885">MSIRWTRRAGMSAGETWALYRQALDASMDGMALLDSAGRYVYANAAHAAAYGFARAEDLIGQSWRILYDDEGLHFIDEQVFPILRSQGRWQGRAVGRRRDGSLFPQELSLVFLPDGGIVCVVRDISDRVKAEELARMSERIIERSSSVVFRCAPTPRWPVLYVSANVTAWGYRPEDLLSGNISFADIVHPEDIQRILGESAQYYATTLIRWNEHYRIVTADGAFRYVDDETIVTRNPDGSVQYAEGVLHDVTERVLAEQAQRLYLLLSENTHDIILFIAPNGSIREANTAACTAYGYAHDELLRLNIQDLRVPEARAAIPALFAQAINGSIVFETTHMRKDGSAFPVEVSSHGTDYNGEQVIISLIRDVTERRAREAEIAQLGRAVDESSDEIYVVDGDTLSCVQANLRAQQNLGYSLDELRQMKSVDVAPEMTAERLAEALELVRAGIRSTAMLRTTARRRDGTTYPVEARLSLAETGGKTAIVVIFTDISERLAAEAEHTLILTAMDQVSEGIVILDEDERLQYANQGLEHILGVPAASIMGKTLAELPAGPGFEELHRGAAAAVLSGQAWTGTLTMTRSDGMPLTLRASVRSIRQPEGQTRAYCVVIHDATEEVHREEELRQSQKMEAIGLLAGGIAHDFNNLLTAIMGYADLLTYSLPPGSPEAVGAATISQAAVKAADLTRRLLGFARKGKIEDVPVDLHSIIHDVRSLLERTIPRSIVITEELDAGQSSVLGDSTQLQQVLLNLAINARDAMPEGGTLSFKTRNVHLDALFCRLHPETREGWYLQTDVEDTGCGITAENMPHMFEPFFTTKGVGKGTGMGLAMVYGIVRNHGGTIHVYSEEARGSVFRMYLPFTETAAAPSSDSQQQPVSGHGRILVVDDEDVVLKVSADILRQLGYNVDECISGDAAVSWYATQPQERRPDLIVIDLNMPGMDGIQTLKALKTVDSGIRALLSTGFGLDGRLPEATAAGFAGWVQKPFHPYELSVAVAQALKTQH</sequence>
<evidence type="ECO:0000313" key="15">
    <source>
        <dbReference type="Proteomes" id="UP000266113"/>
    </source>
</evidence>
<comment type="catalytic activity">
    <reaction evidence="1">
        <text>ATP + protein L-histidine = ADP + protein N-phospho-L-histidine.</text>
        <dbReference type="EC" id="2.7.13.3"/>
    </reaction>
</comment>
<dbReference type="InterPro" id="IPR001610">
    <property type="entry name" value="PAC"/>
</dbReference>
<dbReference type="SMART" id="SM00091">
    <property type="entry name" value="PAS"/>
    <property type="match status" value="5"/>
</dbReference>
<feature type="domain" description="PAS" evidence="12">
    <location>
        <begin position="171"/>
        <end position="196"/>
    </location>
</feature>
<evidence type="ECO:0000256" key="8">
    <source>
        <dbReference type="ARBA" id="ARBA00023012"/>
    </source>
</evidence>
<feature type="domain" description="PAC" evidence="13">
    <location>
        <begin position="211"/>
        <end position="263"/>
    </location>
</feature>
<dbReference type="SMART" id="SM00448">
    <property type="entry name" value="REC"/>
    <property type="match status" value="1"/>
</dbReference>
<dbReference type="CDD" id="cd00082">
    <property type="entry name" value="HisKA"/>
    <property type="match status" value="1"/>
</dbReference>
<dbReference type="SUPFAM" id="SSF55785">
    <property type="entry name" value="PYP-like sensor domain (PAS domain)"/>
    <property type="match status" value="5"/>
</dbReference>
<dbReference type="Pfam" id="PF13426">
    <property type="entry name" value="PAS_9"/>
    <property type="match status" value="2"/>
</dbReference>
<dbReference type="Gene3D" id="3.30.450.20">
    <property type="entry name" value="PAS domain"/>
    <property type="match status" value="5"/>
</dbReference>
<keyword evidence="7" id="KW-0067">ATP-binding</keyword>
<dbReference type="Gene3D" id="3.40.50.2300">
    <property type="match status" value="1"/>
</dbReference>
<accession>A0A398DQ59</accession>
<protein>
    <recommendedName>
        <fullName evidence="2">histidine kinase</fullName>
        <ecNumber evidence="2">2.7.13.3</ecNumber>
    </recommendedName>
</protein>
<dbReference type="PROSITE" id="PS50110">
    <property type="entry name" value="RESPONSE_REGULATORY"/>
    <property type="match status" value="1"/>
</dbReference>
<reference evidence="14 15" key="1">
    <citation type="submission" date="2018-09" db="EMBL/GenBank/DDBJ databases">
        <title>Discovery and Ecogenomic Context for Candidatus Cryosericales, a Global Caldiserica Order Active in Thawing Permafrost.</title>
        <authorList>
            <person name="Martinez M.A."/>
            <person name="Woodcroft B.J."/>
            <person name="Ignacio Espinoza J.C."/>
            <person name="Zayed A."/>
            <person name="Singleton C.M."/>
            <person name="Boyd J."/>
            <person name="Li Y.-F."/>
            <person name="Purvine S."/>
            <person name="Maughan H."/>
            <person name="Hodgkins S.B."/>
            <person name="Anderson D."/>
            <person name="Sederholm M."/>
            <person name="Temperton B."/>
            <person name="Saleska S.R."/>
            <person name="Tyson G.W."/>
            <person name="Rich V.I."/>
        </authorList>
    </citation>
    <scope>NUCLEOTIDE SEQUENCE [LARGE SCALE GENOMIC DNA]</scope>
    <source>
        <strain evidence="14 15">SMC1</strain>
    </source>
</reference>
<dbReference type="Pfam" id="PF00072">
    <property type="entry name" value="Response_reg"/>
    <property type="match status" value="1"/>
</dbReference>
<dbReference type="PROSITE" id="PS50109">
    <property type="entry name" value="HIS_KIN"/>
    <property type="match status" value="1"/>
</dbReference>
<dbReference type="CDD" id="cd17546">
    <property type="entry name" value="REC_hyHK_CKI1_RcsC-like"/>
    <property type="match status" value="1"/>
</dbReference>
<dbReference type="InterPro" id="IPR036097">
    <property type="entry name" value="HisK_dim/P_sf"/>
</dbReference>
<keyword evidence="5" id="KW-0547">Nucleotide-binding</keyword>
<dbReference type="GO" id="GO:0005524">
    <property type="term" value="F:ATP binding"/>
    <property type="evidence" value="ECO:0007669"/>
    <property type="project" value="UniProtKB-KW"/>
</dbReference>
<keyword evidence="6" id="KW-0418">Kinase</keyword>
<keyword evidence="15" id="KW-1185">Reference proteome</keyword>
<dbReference type="GO" id="GO:0000155">
    <property type="term" value="F:phosphorelay sensor kinase activity"/>
    <property type="evidence" value="ECO:0007669"/>
    <property type="project" value="InterPro"/>
</dbReference>
<evidence type="ECO:0000256" key="6">
    <source>
        <dbReference type="ARBA" id="ARBA00022777"/>
    </source>
</evidence>
<keyword evidence="4" id="KW-0808">Transferase</keyword>
<dbReference type="PROSITE" id="PS50113">
    <property type="entry name" value="PAC"/>
    <property type="match status" value="3"/>
</dbReference>
<dbReference type="PANTHER" id="PTHR43065:SF46">
    <property type="entry name" value="C4-DICARBOXYLATE TRANSPORT SENSOR PROTEIN DCTB"/>
    <property type="match status" value="1"/>
</dbReference>
<dbReference type="CDD" id="cd00130">
    <property type="entry name" value="PAS"/>
    <property type="match status" value="5"/>
</dbReference>
<dbReference type="PROSITE" id="PS50112">
    <property type="entry name" value="PAS"/>
    <property type="match status" value="4"/>
</dbReference>
<feature type="domain" description="Histidine kinase" evidence="10">
    <location>
        <begin position="638"/>
        <end position="861"/>
    </location>
</feature>
<dbReference type="InterPro" id="IPR003594">
    <property type="entry name" value="HATPase_dom"/>
</dbReference>
<dbReference type="Proteomes" id="UP000266113">
    <property type="component" value="Unassembled WGS sequence"/>
</dbReference>
<evidence type="ECO:0000259" key="11">
    <source>
        <dbReference type="PROSITE" id="PS50110"/>
    </source>
</evidence>
<feature type="domain" description="PAC" evidence="13">
    <location>
        <begin position="331"/>
        <end position="381"/>
    </location>
</feature>
<dbReference type="SMART" id="SM00086">
    <property type="entry name" value="PAC"/>
    <property type="match status" value="5"/>
</dbReference>
<dbReference type="NCBIfam" id="TIGR00229">
    <property type="entry name" value="sensory_box"/>
    <property type="match status" value="5"/>
</dbReference>
<dbReference type="InterPro" id="IPR035965">
    <property type="entry name" value="PAS-like_dom_sf"/>
</dbReference>
<dbReference type="OrthoDB" id="9758831at2"/>
<evidence type="ECO:0000259" key="12">
    <source>
        <dbReference type="PROSITE" id="PS50112"/>
    </source>
</evidence>
<evidence type="ECO:0000256" key="5">
    <source>
        <dbReference type="ARBA" id="ARBA00022741"/>
    </source>
</evidence>
<feature type="domain" description="PAS" evidence="12">
    <location>
        <begin position="259"/>
        <end position="330"/>
    </location>
</feature>
<dbReference type="Pfam" id="PF08447">
    <property type="entry name" value="PAS_3"/>
    <property type="match status" value="1"/>
</dbReference>
<dbReference type="InterPro" id="IPR013656">
    <property type="entry name" value="PAS_4"/>
</dbReference>
<comment type="caution">
    <text evidence="14">The sequence shown here is derived from an EMBL/GenBank/DDBJ whole genome shotgun (WGS) entry which is preliminary data.</text>
</comment>
<dbReference type="InterPro" id="IPR013655">
    <property type="entry name" value="PAS_fold_3"/>
</dbReference>
<dbReference type="InterPro" id="IPR011006">
    <property type="entry name" value="CheY-like_superfamily"/>
</dbReference>
<dbReference type="InterPro" id="IPR036890">
    <property type="entry name" value="HATPase_C_sf"/>
</dbReference>
<dbReference type="Pfam" id="PF08448">
    <property type="entry name" value="PAS_4"/>
    <property type="match status" value="2"/>
</dbReference>
<dbReference type="PRINTS" id="PR00344">
    <property type="entry name" value="BCTRLSENSOR"/>
</dbReference>
<keyword evidence="8" id="KW-0902">Two-component regulatory system</keyword>
<evidence type="ECO:0000256" key="7">
    <source>
        <dbReference type="ARBA" id="ARBA00022840"/>
    </source>
</evidence>
<evidence type="ECO:0000259" key="10">
    <source>
        <dbReference type="PROSITE" id="PS50109"/>
    </source>
</evidence>
<dbReference type="Pfam" id="PF02518">
    <property type="entry name" value="HATPase_c"/>
    <property type="match status" value="1"/>
</dbReference>
<dbReference type="EMBL" id="QXIY01000036">
    <property type="protein sequence ID" value="RIE16119.1"/>
    <property type="molecule type" value="Genomic_DNA"/>
</dbReference>
<dbReference type="InterPro" id="IPR001789">
    <property type="entry name" value="Sig_transdc_resp-reg_receiver"/>
</dbReference>
<organism evidence="14 15">
    <name type="scientific">Candidatus Cryosericum septentrionale</name>
    <dbReference type="NCBI Taxonomy" id="2290913"/>
    <lineage>
        <taxon>Bacteria</taxon>
        <taxon>Pseudomonadati</taxon>
        <taxon>Caldisericota/Cryosericota group</taxon>
        <taxon>Candidatus Cryosericota</taxon>
        <taxon>Candidatus Cryosericia</taxon>
        <taxon>Candidatus Cryosericales</taxon>
        <taxon>Candidatus Cryosericaceae</taxon>
        <taxon>Candidatus Cryosericum</taxon>
    </lineage>
</organism>
<gene>
    <name evidence="14" type="ORF">SMC1_08385</name>
</gene>
<evidence type="ECO:0000256" key="3">
    <source>
        <dbReference type="ARBA" id="ARBA00022553"/>
    </source>
</evidence>
<dbReference type="Gene3D" id="1.10.287.130">
    <property type="match status" value="1"/>
</dbReference>
<dbReference type="SUPFAM" id="SSF52172">
    <property type="entry name" value="CheY-like"/>
    <property type="match status" value="1"/>
</dbReference>
<keyword evidence="3 9" id="KW-0597">Phosphoprotein</keyword>
<dbReference type="SUPFAM" id="SSF47384">
    <property type="entry name" value="Homodimeric domain of signal transducing histidine kinase"/>
    <property type="match status" value="1"/>
</dbReference>
<feature type="modified residue" description="4-aspartylphosphate" evidence="9">
    <location>
        <position position="933"/>
    </location>
</feature>
<evidence type="ECO:0000256" key="1">
    <source>
        <dbReference type="ARBA" id="ARBA00000085"/>
    </source>
</evidence>
<dbReference type="SMART" id="SM00388">
    <property type="entry name" value="HisKA"/>
    <property type="match status" value="1"/>
</dbReference>